<keyword evidence="2" id="KW-1185">Reference proteome</keyword>
<gene>
    <name evidence="1" type="ORF">AB1471_11085</name>
</gene>
<name>A0ABV3Q5Z6_9BACL</name>
<comment type="caution">
    <text evidence="1">The sequence shown here is derived from an EMBL/GenBank/DDBJ whole genome shotgun (WGS) entry which is preliminary data.</text>
</comment>
<protein>
    <submittedName>
        <fullName evidence="1">Uncharacterized protein</fullName>
    </submittedName>
</protein>
<dbReference type="RefSeq" id="WP_367779832.1">
    <property type="nucleotide sequence ID" value="NZ_JBFMIA010000009.1"/>
</dbReference>
<accession>A0ABV3Q5Z6</accession>
<organism evidence="1 2">
    <name type="scientific">Jeotgalibacillus marinus</name>
    <dbReference type="NCBI Taxonomy" id="86667"/>
    <lineage>
        <taxon>Bacteria</taxon>
        <taxon>Bacillati</taxon>
        <taxon>Bacillota</taxon>
        <taxon>Bacilli</taxon>
        <taxon>Bacillales</taxon>
        <taxon>Caryophanaceae</taxon>
        <taxon>Jeotgalibacillus</taxon>
    </lineage>
</organism>
<evidence type="ECO:0000313" key="2">
    <source>
        <dbReference type="Proteomes" id="UP001556040"/>
    </source>
</evidence>
<proteinExistence type="predicted"/>
<evidence type="ECO:0000313" key="1">
    <source>
        <dbReference type="EMBL" id="MEW9502339.1"/>
    </source>
</evidence>
<dbReference type="Proteomes" id="UP001556040">
    <property type="component" value="Unassembled WGS sequence"/>
</dbReference>
<sequence length="48" mass="5561">MVDMLYKNNLRGDVIYETIPIIMFRFFNASIGAEELLVLPVKQIELSD</sequence>
<dbReference type="EMBL" id="JBFMIA010000009">
    <property type="protein sequence ID" value="MEW9502339.1"/>
    <property type="molecule type" value="Genomic_DNA"/>
</dbReference>
<reference evidence="1 2" key="1">
    <citation type="journal article" date="1979" name="Int. J. Syst. Evol. Microbiol.">
        <title>Bacillus globisporus subsp. marinus subsp. nov.</title>
        <authorList>
            <person name="Liu H."/>
        </authorList>
    </citation>
    <scope>NUCLEOTIDE SEQUENCE [LARGE SCALE GENOMIC DNA]</scope>
    <source>
        <strain evidence="1 2">DSM 1297</strain>
    </source>
</reference>